<proteinExistence type="evidence at transcript level"/>
<comment type="similarity">
    <text evidence="3">Belongs to the alkB family.</text>
</comment>
<dbReference type="PANTHER" id="PTHR46030:SF1">
    <property type="entry name" value="ALPHA-KETOGLUTARATE-DEPENDENT DIOXYGENASE ALKB HOMOLOG 6"/>
    <property type="match status" value="1"/>
</dbReference>
<evidence type="ECO:0000256" key="3">
    <source>
        <dbReference type="ARBA" id="ARBA00007879"/>
    </source>
</evidence>
<sequence>MECLENHRVNNVPSTIYYIPDFITQENERYLESQVYGVAKTKWTNLSQRRLQNWGGHPHPKGMILEALPLWLKECSDMLQTFKPFGPNQANHVLVNEYKPGQGIMPHTDGPLYFPTVATISLGCQTVLDFYKPNNTSQTCGNQYQFSLLLERRSLILLRENMYTDFLHGIDDNTTDFFENKCIKNKHLLGNAAWSESLNDPTFALPRTSTRVSLTIRFVPKTLKLKWKT</sequence>
<dbReference type="GO" id="GO:0051213">
    <property type="term" value="F:dioxygenase activity"/>
    <property type="evidence" value="ECO:0007669"/>
    <property type="project" value="UniProtKB-KW"/>
</dbReference>
<comment type="subcellular location">
    <subcellularLocation>
        <location evidence="2">Nucleus</location>
    </subcellularLocation>
</comment>
<evidence type="ECO:0000256" key="6">
    <source>
        <dbReference type="ARBA" id="ARBA00023002"/>
    </source>
</evidence>
<reference evidence="10" key="1">
    <citation type="submission" date="2020-04" db="EMBL/GenBank/DDBJ databases">
        <authorList>
            <person name="Neveu A P."/>
        </authorList>
    </citation>
    <scope>NUCLEOTIDE SEQUENCE</scope>
    <source>
        <tissue evidence="10">Whole embryo</tissue>
    </source>
</reference>
<dbReference type="InterPro" id="IPR027450">
    <property type="entry name" value="AlkB-like"/>
</dbReference>
<dbReference type="EMBL" id="LR782872">
    <property type="protein sequence ID" value="CAB3221265.1"/>
    <property type="molecule type" value="mRNA"/>
</dbReference>
<evidence type="ECO:0000256" key="8">
    <source>
        <dbReference type="ARBA" id="ARBA00023242"/>
    </source>
</evidence>
<dbReference type="AlphaFoldDB" id="A0A6F9D5J5"/>
<feature type="domain" description="Fe2OG dioxygenase" evidence="9">
    <location>
        <begin position="89"/>
        <end position="220"/>
    </location>
</feature>
<evidence type="ECO:0000256" key="7">
    <source>
        <dbReference type="ARBA" id="ARBA00023004"/>
    </source>
</evidence>
<evidence type="ECO:0000256" key="2">
    <source>
        <dbReference type="ARBA" id="ARBA00004123"/>
    </source>
</evidence>
<dbReference type="PROSITE" id="PS51471">
    <property type="entry name" value="FE2OG_OXY"/>
    <property type="match status" value="1"/>
</dbReference>
<accession>A0A6F9D5J5</accession>
<keyword evidence="4" id="KW-0479">Metal-binding</keyword>
<dbReference type="SUPFAM" id="SSF51197">
    <property type="entry name" value="Clavaminate synthase-like"/>
    <property type="match status" value="1"/>
</dbReference>
<keyword evidence="7" id="KW-0408">Iron</keyword>
<gene>
    <name evidence="10" type="primary">Alkbh6</name>
</gene>
<keyword evidence="8" id="KW-0539">Nucleus</keyword>
<evidence type="ECO:0000256" key="5">
    <source>
        <dbReference type="ARBA" id="ARBA00022964"/>
    </source>
</evidence>
<evidence type="ECO:0000256" key="1">
    <source>
        <dbReference type="ARBA" id="ARBA00001954"/>
    </source>
</evidence>
<dbReference type="GO" id="GO:0046872">
    <property type="term" value="F:metal ion binding"/>
    <property type="evidence" value="ECO:0007669"/>
    <property type="project" value="UniProtKB-KW"/>
</dbReference>
<keyword evidence="6" id="KW-0560">Oxidoreductase</keyword>
<dbReference type="PANTHER" id="PTHR46030">
    <property type="entry name" value="ALPHA-KETOGLUTARATE-DEPENDENT DIOXYGENASE ALKB HOMOLOG 6"/>
    <property type="match status" value="1"/>
</dbReference>
<keyword evidence="5 10" id="KW-0223">Dioxygenase</keyword>
<evidence type="ECO:0000256" key="4">
    <source>
        <dbReference type="ARBA" id="ARBA00022723"/>
    </source>
</evidence>
<dbReference type="Pfam" id="PF13532">
    <property type="entry name" value="2OG-FeII_Oxy_2"/>
    <property type="match status" value="1"/>
</dbReference>
<name>A0A6F9D5J5_9ASCI</name>
<dbReference type="GO" id="GO:0005634">
    <property type="term" value="C:nucleus"/>
    <property type="evidence" value="ECO:0007669"/>
    <property type="project" value="UniProtKB-SubCell"/>
</dbReference>
<protein>
    <submittedName>
        <fullName evidence="10">Alpha-ketoglutarate-dependent dioxygenase alkB homolog 6-like</fullName>
    </submittedName>
</protein>
<evidence type="ECO:0000259" key="9">
    <source>
        <dbReference type="PROSITE" id="PS51471"/>
    </source>
</evidence>
<dbReference type="InterPro" id="IPR005123">
    <property type="entry name" value="Oxoglu/Fe-dep_dioxygenase_dom"/>
</dbReference>
<organism evidence="10">
    <name type="scientific">Phallusia mammillata</name>
    <dbReference type="NCBI Taxonomy" id="59560"/>
    <lineage>
        <taxon>Eukaryota</taxon>
        <taxon>Metazoa</taxon>
        <taxon>Chordata</taxon>
        <taxon>Tunicata</taxon>
        <taxon>Ascidiacea</taxon>
        <taxon>Phlebobranchia</taxon>
        <taxon>Ascidiidae</taxon>
        <taxon>Phallusia</taxon>
    </lineage>
</organism>
<evidence type="ECO:0000313" key="10">
    <source>
        <dbReference type="EMBL" id="CAB3221265.1"/>
    </source>
</evidence>
<dbReference type="InterPro" id="IPR037151">
    <property type="entry name" value="AlkB-like_sf"/>
</dbReference>
<dbReference type="Gene3D" id="2.60.120.590">
    <property type="entry name" value="Alpha-ketoglutarate-dependent dioxygenase AlkB-like"/>
    <property type="match status" value="1"/>
</dbReference>
<comment type="cofactor">
    <cofactor evidence="1">
        <name>Fe(2+)</name>
        <dbReference type="ChEBI" id="CHEBI:29033"/>
    </cofactor>
</comment>
<dbReference type="InterPro" id="IPR032862">
    <property type="entry name" value="ALKBH6"/>
</dbReference>